<dbReference type="KEGG" id="nti:DNFV4_03446"/>
<keyword evidence="3" id="KW-0966">Cell projection</keyword>
<evidence type="ECO:0000256" key="1">
    <source>
        <dbReference type="SAM" id="MobiDB-lite"/>
    </source>
</evidence>
<feature type="region of interest" description="Disordered" evidence="1">
    <location>
        <begin position="45"/>
        <end position="90"/>
    </location>
</feature>
<gene>
    <name evidence="3" type="ORF">DNFV4_03446</name>
</gene>
<feature type="domain" description="Flagellar hook-length control protein-like C-terminal" evidence="2">
    <location>
        <begin position="292"/>
        <end position="362"/>
    </location>
</feature>
<evidence type="ECO:0000259" key="2">
    <source>
        <dbReference type="Pfam" id="PF02120"/>
    </source>
</evidence>
<dbReference type="Proteomes" id="UP001179121">
    <property type="component" value="Chromosome"/>
</dbReference>
<dbReference type="InterPro" id="IPR038610">
    <property type="entry name" value="FliK-like_C_sf"/>
</dbReference>
<accession>A0AA86T7B4</accession>
<feature type="region of interest" description="Disordered" evidence="1">
    <location>
        <begin position="109"/>
        <end position="287"/>
    </location>
</feature>
<dbReference type="Pfam" id="PF02120">
    <property type="entry name" value="Flg_hook"/>
    <property type="match status" value="1"/>
</dbReference>
<reference evidence="3" key="1">
    <citation type="submission" date="2022-10" db="EMBL/GenBank/DDBJ databases">
        <authorList>
            <person name="Koch H."/>
        </authorList>
    </citation>
    <scope>NUCLEOTIDE SEQUENCE</scope>
    <source>
        <strain evidence="3">DNF</strain>
    </source>
</reference>
<sequence>MHAVVDHLLIEFADVDSGGQADATPVDEKAASAASPVETLLETAPAVGPQVQTAPVQNGDGARTTKEVDPDQAQAISQPATTPGNKPPNLVPAFSTSVGEASLDVRETQMDSGLATGRPRTDGDVMLSPDRQPAVAATPMGTDASLSGPAGPTEPRLMGPQGDLPPAAVAAKGPPSILYGGQQVGGAPISDNQLLFSSPVGLGGDQTEWAMSVKPLGDPASGARTPQDQWSGNGEPAGSGSSFHGDPVQGTALGGQTPSGGQGPETRSAAPVSEPVRPAPQPGTVWDMSAPRTMRLELQSPDGPPLRLHVSLVEQTVYAKVVTDQPEVQDFLLKNQSRLESQLQSHGLEMGQFSVSVDRQGQEPLSYGWEKTWQQSDRRSQGIPSPMEADAAVSAGFEAGEQRRVNLFA</sequence>
<protein>
    <submittedName>
        <fullName evidence="3">Flagellar hook-length control protein fliK</fullName>
    </submittedName>
</protein>
<dbReference type="Gene3D" id="3.30.750.140">
    <property type="match status" value="1"/>
</dbReference>
<keyword evidence="3" id="KW-0282">Flagellum</keyword>
<name>A0AA86T7B4_9BACT</name>
<evidence type="ECO:0000313" key="4">
    <source>
        <dbReference type="Proteomes" id="UP001179121"/>
    </source>
</evidence>
<dbReference type="InterPro" id="IPR021136">
    <property type="entry name" value="Flagellar_hook_control-like_C"/>
</dbReference>
<keyword evidence="4" id="KW-1185">Reference proteome</keyword>
<dbReference type="AlphaFoldDB" id="A0AA86T7B4"/>
<keyword evidence="3" id="KW-0969">Cilium</keyword>
<organism evidence="3 4">
    <name type="scientific">Nitrospira tepida</name>
    <dbReference type="NCBI Taxonomy" id="2973512"/>
    <lineage>
        <taxon>Bacteria</taxon>
        <taxon>Pseudomonadati</taxon>
        <taxon>Nitrospirota</taxon>
        <taxon>Nitrospiria</taxon>
        <taxon>Nitrospirales</taxon>
        <taxon>Nitrospiraceae</taxon>
        <taxon>Nitrospira</taxon>
    </lineage>
</organism>
<evidence type="ECO:0000313" key="3">
    <source>
        <dbReference type="EMBL" id="CAI4033016.1"/>
    </source>
</evidence>
<feature type="compositionally biased region" description="Polar residues" evidence="1">
    <location>
        <begin position="74"/>
        <end position="84"/>
    </location>
</feature>
<proteinExistence type="predicted"/>
<dbReference type="EMBL" id="OX365700">
    <property type="protein sequence ID" value="CAI4033016.1"/>
    <property type="molecule type" value="Genomic_DNA"/>
</dbReference>